<evidence type="ECO:0000256" key="13">
    <source>
        <dbReference type="ARBA" id="ARBA00023157"/>
    </source>
</evidence>
<keyword evidence="20" id="KW-1185">Reference proteome</keyword>
<feature type="transmembrane region" description="Helical" evidence="16">
    <location>
        <begin position="430"/>
        <end position="451"/>
    </location>
</feature>
<dbReference type="AlphaFoldDB" id="A0A3M7MFA7"/>
<evidence type="ECO:0000256" key="10">
    <source>
        <dbReference type="ARBA" id="ARBA00022989"/>
    </source>
</evidence>
<dbReference type="InterPro" id="IPR013057">
    <property type="entry name" value="AA_transpt_TM"/>
</dbReference>
<feature type="transmembrane region" description="Helical" evidence="16">
    <location>
        <begin position="292"/>
        <end position="309"/>
    </location>
</feature>
<evidence type="ECO:0000259" key="18">
    <source>
        <dbReference type="Pfam" id="PF02953"/>
    </source>
</evidence>
<dbReference type="InterPro" id="IPR035427">
    <property type="entry name" value="Tim10-like_dom_sf"/>
</dbReference>
<feature type="transmembrane region" description="Helical" evidence="16">
    <location>
        <begin position="523"/>
        <end position="546"/>
    </location>
</feature>
<keyword evidence="11" id="KW-0811">Translocation</keyword>
<evidence type="ECO:0000256" key="9">
    <source>
        <dbReference type="ARBA" id="ARBA00022970"/>
    </source>
</evidence>
<dbReference type="GO" id="GO:0015179">
    <property type="term" value="F:L-amino acid transmembrane transporter activity"/>
    <property type="evidence" value="ECO:0007669"/>
    <property type="project" value="TreeGrafter"/>
</dbReference>
<feature type="transmembrane region" description="Helical" evidence="16">
    <location>
        <begin position="362"/>
        <end position="383"/>
    </location>
</feature>
<feature type="transmembrane region" description="Helical" evidence="16">
    <location>
        <begin position="258"/>
        <end position="280"/>
    </location>
</feature>
<keyword evidence="7" id="KW-0496">Mitochondrion</keyword>
<comment type="subcellular location">
    <subcellularLocation>
        <location evidence="2">Membrane</location>
        <topology evidence="2">Multi-pass membrane protein</topology>
    </subcellularLocation>
    <subcellularLocation>
        <location evidence="1">Mitochondrion inner membrane</location>
        <topology evidence="1">Peripheral membrane protein</topology>
        <orientation evidence="1">Intermembrane side</orientation>
    </subcellularLocation>
</comment>
<dbReference type="GO" id="GO:0005743">
    <property type="term" value="C:mitochondrial inner membrane"/>
    <property type="evidence" value="ECO:0007669"/>
    <property type="project" value="UniProtKB-SubCell"/>
</dbReference>
<evidence type="ECO:0000256" key="8">
    <source>
        <dbReference type="ARBA" id="ARBA00022927"/>
    </source>
</evidence>
<evidence type="ECO:0000259" key="17">
    <source>
        <dbReference type="Pfam" id="PF01490"/>
    </source>
</evidence>
<feature type="region of interest" description="Disordered" evidence="15">
    <location>
        <begin position="957"/>
        <end position="1015"/>
    </location>
</feature>
<dbReference type="PANTHER" id="PTHR22950:SF692">
    <property type="entry name" value="TRANSMEMBRANE AMINO ACID TRANSPORTER FAMILY PROTEIN"/>
    <property type="match status" value="1"/>
</dbReference>
<feature type="transmembrane region" description="Helical" evidence="16">
    <location>
        <begin position="211"/>
        <end position="232"/>
    </location>
</feature>
<keyword evidence="7" id="KW-0999">Mitochondrion inner membrane</keyword>
<dbReference type="InterPro" id="IPR004217">
    <property type="entry name" value="Tim10-like"/>
</dbReference>
<reference evidence="19 20" key="1">
    <citation type="journal article" date="2014" name="PLoS ONE">
        <title>De novo Genome Assembly of the Fungal Plant Pathogen Pyrenophora semeniperda.</title>
        <authorList>
            <person name="Soliai M.M."/>
            <person name="Meyer S.E."/>
            <person name="Udall J.A."/>
            <person name="Elzinga D.E."/>
            <person name="Hermansen R.A."/>
            <person name="Bodily P.M."/>
            <person name="Hart A.A."/>
            <person name="Coleman C.E."/>
        </authorList>
    </citation>
    <scope>NUCLEOTIDE SEQUENCE [LARGE SCALE GENOMIC DNA]</scope>
    <source>
        <strain evidence="19 20">CCB06</strain>
        <tissue evidence="19">Mycelium</tissue>
    </source>
</reference>
<dbReference type="EMBL" id="KE747839">
    <property type="protein sequence ID" value="RMZ73191.1"/>
    <property type="molecule type" value="Genomic_DNA"/>
</dbReference>
<feature type="transmembrane region" description="Helical" evidence="16">
    <location>
        <begin position="186"/>
        <end position="205"/>
    </location>
</feature>
<evidence type="ECO:0000256" key="4">
    <source>
        <dbReference type="ARBA" id="ARBA00008066"/>
    </source>
</evidence>
<gene>
    <name evidence="19" type="ORF">GMOD_00008997</name>
</gene>
<dbReference type="Pfam" id="PF01490">
    <property type="entry name" value="Aa_trans"/>
    <property type="match status" value="1"/>
</dbReference>
<feature type="transmembrane region" description="Helical" evidence="16">
    <location>
        <begin position="316"/>
        <end position="334"/>
    </location>
</feature>
<accession>A0A3M7MFA7</accession>
<evidence type="ECO:0000256" key="1">
    <source>
        <dbReference type="ARBA" id="ARBA00004137"/>
    </source>
</evidence>
<feature type="transmembrane region" description="Helical" evidence="16">
    <location>
        <begin position="558"/>
        <end position="580"/>
    </location>
</feature>
<keyword evidence="12 16" id="KW-0472">Membrane</keyword>
<evidence type="ECO:0000256" key="3">
    <source>
        <dbReference type="ARBA" id="ARBA00006720"/>
    </source>
</evidence>
<evidence type="ECO:0000313" key="19">
    <source>
        <dbReference type="EMBL" id="RMZ73191.1"/>
    </source>
</evidence>
<sequence>MDIRGKQPTTWDAYEGVSRTSVDSDTESHVQWDELERRPSGASNAGTGRWSGTVGELRRRRSSIGQQFGALGDAGVADEEQGATERTQLLPGAVENRLRERGSSIFQIEPSLSSPFGASYGTQYGSLASRVNESSMRHAGRLFTEQQLKGVAEPEQEREPLLVKQVEEDGHIINVVVGQSTLPQTVFNSVNVLVGVGLLTLPLALKYSGWLIGMVFLLWSAIVTGYTAKLLARCLDVDGSLITFADLAYVSYGTRARVAVSILFSLELLAACVALVVLFADSMDALIPGWDVFQWKILCGLILIPLSFLPLRFLSFTSVLGVMSCFGITVAIWIDGLAKPDAPGSIRQPATQYLFPDNWMTIPLSIGLLMSPWGGHSVFPNIYRDMRHPYKYRKAVNVTYGFTYLIDLGMACAGILMFGDNVREEVTSNIFLTSGFPPGISVFIAICIAIIPLTKIPLNARPIVSTLEVLFGLDTRALSMSTSMDGMSGLTRGFLKVFLRIFTIVIFVFIAIVFPSFDRIMTLLGSVACFSICIILPLMFHLKLFGKEISAGEKTMNYVLIIPLLVAGLVFFATSARALILSDTLSNPAASSNLTWTASASDDEQPSLVKVADNDPWTLSVARGAKLMQGMKASDAEAATLYGLATTVESPFDGNLIDTLRAWGYNDNNDDLDKIVDKECNFDGRPAHMLTKAFADLGIGTKSKRRGGPNQCFLIEHFGSPAVKEDDKGKIPTNKADQRYDMCGKEYRITNAEHTIGVNAESGAIYAMVIQSAAKAARNLWKRAPLAEELPAIRSVSDIAWAFWNRVHDAGGEPGLDNIKYLFVTMTINKETLSHIKRAMSTTSPPKDSPVGWPGDDFSMDTDEGKALLGSPVGRWAGYFLMQHKRQLGGSRYIGKVRVFMSEDEASFPYLLFYVEGPVVGKRGARGGESGMGKGMGRIVERSKDGITHVVREHVIQNLRPQVRQHQKKTTIKSPPTPPTTTNATQTASTSSHLPKTPHPQQIATMDSLGGPGIGNLDLTKLSDRDKQELQQFAMNEQQKARIQSSIHSLTDTCFRKCIPAGTVKTGKLDKYEEPCMRQCVDRFLDANIVVLKELERLRG</sequence>
<evidence type="ECO:0000256" key="11">
    <source>
        <dbReference type="ARBA" id="ARBA00023010"/>
    </source>
</evidence>
<proteinExistence type="inferred from homology"/>
<keyword evidence="9" id="KW-0029">Amino-acid transport</keyword>
<feature type="region of interest" description="Disordered" evidence="15">
    <location>
        <begin position="36"/>
        <end position="55"/>
    </location>
</feature>
<evidence type="ECO:0000256" key="7">
    <source>
        <dbReference type="ARBA" id="ARBA00022792"/>
    </source>
</evidence>
<evidence type="ECO:0000256" key="15">
    <source>
        <dbReference type="SAM" id="MobiDB-lite"/>
    </source>
</evidence>
<evidence type="ECO:0000256" key="12">
    <source>
        <dbReference type="ARBA" id="ARBA00023136"/>
    </source>
</evidence>
<keyword evidence="5" id="KW-0813">Transport</keyword>
<evidence type="ECO:0000256" key="2">
    <source>
        <dbReference type="ARBA" id="ARBA00004141"/>
    </source>
</evidence>
<comment type="similarity">
    <text evidence="3">Belongs to the small Tim family.</text>
</comment>
<keyword evidence="13" id="KW-1015">Disulfide bond</keyword>
<comment type="similarity">
    <text evidence="4">Belongs to the amino acid/polyamine transporter 2 family.</text>
</comment>
<dbReference type="Proteomes" id="UP000265663">
    <property type="component" value="Unassembled WGS sequence"/>
</dbReference>
<dbReference type="PANTHER" id="PTHR22950">
    <property type="entry name" value="AMINO ACID TRANSPORTER"/>
    <property type="match status" value="1"/>
</dbReference>
<feature type="domain" description="Amino acid transporter transmembrane" evidence="17">
    <location>
        <begin position="179"/>
        <end position="580"/>
    </location>
</feature>
<feature type="compositionally biased region" description="Low complexity" evidence="15">
    <location>
        <begin position="980"/>
        <end position="992"/>
    </location>
</feature>
<dbReference type="Pfam" id="PF02953">
    <property type="entry name" value="zf-Tim10_DDP"/>
    <property type="match status" value="1"/>
</dbReference>
<dbReference type="GO" id="GO:0005774">
    <property type="term" value="C:vacuolar membrane"/>
    <property type="evidence" value="ECO:0007669"/>
    <property type="project" value="TreeGrafter"/>
</dbReference>
<feature type="transmembrane region" description="Helical" evidence="16">
    <location>
        <begin position="395"/>
        <end position="418"/>
    </location>
</feature>
<feature type="domain" description="Tim10-like" evidence="18">
    <location>
        <begin position="1032"/>
        <end position="1096"/>
    </location>
</feature>
<keyword evidence="8" id="KW-0653">Protein transport</keyword>
<keyword evidence="10 16" id="KW-1133">Transmembrane helix</keyword>
<dbReference type="GO" id="GO:0015031">
    <property type="term" value="P:protein transport"/>
    <property type="evidence" value="ECO:0007669"/>
    <property type="project" value="UniProtKB-KW"/>
</dbReference>
<evidence type="ECO:0000313" key="20">
    <source>
        <dbReference type="Proteomes" id="UP000265663"/>
    </source>
</evidence>
<evidence type="ECO:0000256" key="14">
    <source>
        <dbReference type="ARBA" id="ARBA00023186"/>
    </source>
</evidence>
<dbReference type="SUPFAM" id="SSF144122">
    <property type="entry name" value="Tim10-like"/>
    <property type="match status" value="1"/>
</dbReference>
<keyword evidence="14" id="KW-0143">Chaperone</keyword>
<feature type="region of interest" description="Disordered" evidence="15">
    <location>
        <begin position="1"/>
        <end position="31"/>
    </location>
</feature>
<evidence type="ECO:0000256" key="5">
    <source>
        <dbReference type="ARBA" id="ARBA00022448"/>
    </source>
</evidence>
<feature type="transmembrane region" description="Helical" evidence="16">
    <location>
        <begin position="497"/>
        <end position="517"/>
    </location>
</feature>
<organism evidence="19 20">
    <name type="scientific">Pyrenophora seminiperda CCB06</name>
    <dbReference type="NCBI Taxonomy" id="1302712"/>
    <lineage>
        <taxon>Eukaryota</taxon>
        <taxon>Fungi</taxon>
        <taxon>Dikarya</taxon>
        <taxon>Ascomycota</taxon>
        <taxon>Pezizomycotina</taxon>
        <taxon>Dothideomycetes</taxon>
        <taxon>Pleosporomycetidae</taxon>
        <taxon>Pleosporales</taxon>
        <taxon>Pleosporineae</taxon>
        <taxon>Pleosporaceae</taxon>
        <taxon>Pyrenophora</taxon>
    </lineage>
</organism>
<name>A0A3M7MFA7_9PLEO</name>
<dbReference type="Gene3D" id="1.10.287.810">
    <property type="entry name" value="Mitochondrial import inner membrane translocase subunit tim13 like domains"/>
    <property type="match status" value="1"/>
</dbReference>
<evidence type="ECO:0000256" key="16">
    <source>
        <dbReference type="SAM" id="Phobius"/>
    </source>
</evidence>
<dbReference type="OrthoDB" id="655540at2759"/>
<keyword evidence="6 16" id="KW-0812">Transmembrane</keyword>
<protein>
    <submittedName>
        <fullName evidence="19">Vacuolar amino acid transporter 1</fullName>
    </submittedName>
</protein>
<evidence type="ECO:0000256" key="6">
    <source>
        <dbReference type="ARBA" id="ARBA00022692"/>
    </source>
</evidence>